<keyword evidence="2" id="KW-1185">Reference proteome</keyword>
<dbReference type="EMBL" id="QJJK01000004">
    <property type="protein sequence ID" value="PXW60004.1"/>
    <property type="molecule type" value="Genomic_DNA"/>
</dbReference>
<dbReference type="OrthoDB" id="8192864at2"/>
<dbReference type="Proteomes" id="UP000248021">
    <property type="component" value="Unassembled WGS sequence"/>
</dbReference>
<proteinExistence type="predicted"/>
<comment type="caution">
    <text evidence="1">The sequence shown here is derived from an EMBL/GenBank/DDBJ whole genome shotgun (WGS) entry which is preliminary data.</text>
</comment>
<reference evidence="1 2" key="1">
    <citation type="submission" date="2018-05" db="EMBL/GenBank/DDBJ databases">
        <title>Genomic Encyclopedia of Type Strains, Phase IV (KMG-IV): sequencing the most valuable type-strain genomes for metagenomic binning, comparative biology and taxonomic classification.</title>
        <authorList>
            <person name="Goeker M."/>
        </authorList>
    </citation>
    <scope>NUCLEOTIDE SEQUENCE [LARGE SCALE GENOMIC DNA]</scope>
    <source>
        <strain evidence="1 2">DSM 6462</strain>
    </source>
</reference>
<organism evidence="1 2">
    <name type="scientific">Chelatococcus asaccharovorans</name>
    <dbReference type="NCBI Taxonomy" id="28210"/>
    <lineage>
        <taxon>Bacteria</taxon>
        <taxon>Pseudomonadati</taxon>
        <taxon>Pseudomonadota</taxon>
        <taxon>Alphaproteobacteria</taxon>
        <taxon>Hyphomicrobiales</taxon>
        <taxon>Chelatococcaceae</taxon>
        <taxon>Chelatococcus</taxon>
    </lineage>
</organism>
<gene>
    <name evidence="1" type="ORF">C7450_10454</name>
</gene>
<accession>A0A2V3U9R2</accession>
<evidence type="ECO:0000313" key="2">
    <source>
        <dbReference type="Proteomes" id="UP000248021"/>
    </source>
</evidence>
<evidence type="ECO:0000313" key="1">
    <source>
        <dbReference type="EMBL" id="PXW60004.1"/>
    </source>
</evidence>
<sequence>MQKFPETAQEYIGLAERAVDQFTKTQQIDDLFTAILATAHSFDFFHRETRGRPTEEGDKQVFANENPDWKTIRQLCNGGTTAKMIGVGDDGSFPYSADESLRKRLVWVVPFDGSDHRVDFLCARFLARLTASLSKFQEANPDRDLAAQGADRDGD</sequence>
<name>A0A2V3U9R2_9HYPH</name>
<protein>
    <submittedName>
        <fullName evidence="1">Uncharacterized protein</fullName>
    </submittedName>
</protein>
<dbReference type="AlphaFoldDB" id="A0A2V3U9R2"/>
<dbReference type="RefSeq" id="WP_110374362.1">
    <property type="nucleotide sequence ID" value="NZ_JAHBRY010000001.1"/>
</dbReference>